<evidence type="ECO:0000313" key="3">
    <source>
        <dbReference type="EMBL" id="OYN87787.1"/>
    </source>
</evidence>
<reference evidence="3 4" key="1">
    <citation type="submission" date="2017-07" db="EMBL/GenBank/DDBJ databases">
        <title>Draft whole genome sequences of clinical Proprionibacteriaceae strains.</title>
        <authorList>
            <person name="Bernier A.-M."/>
            <person name="Bernard K."/>
            <person name="Domingo M.-C."/>
        </authorList>
    </citation>
    <scope>NUCLEOTIDE SEQUENCE [LARGE SCALE GENOMIC DNA]</scope>
    <source>
        <strain evidence="3 4">NML 160184</strain>
    </source>
</reference>
<dbReference type="EMBL" id="NMVI01000015">
    <property type="protein sequence ID" value="OYN87787.1"/>
    <property type="molecule type" value="Genomic_DNA"/>
</dbReference>
<accession>A0A255E892</accession>
<dbReference type="Proteomes" id="UP000216533">
    <property type="component" value="Unassembled WGS sequence"/>
</dbReference>
<dbReference type="InterPro" id="IPR012338">
    <property type="entry name" value="Beta-lactam/transpept-like"/>
</dbReference>
<comment type="caution">
    <text evidence="3">The sequence shown here is derived from an EMBL/GenBank/DDBJ whole genome shotgun (WGS) entry which is preliminary data.</text>
</comment>
<feature type="domain" description="Beta-lactamase-related" evidence="2">
    <location>
        <begin position="30"/>
        <end position="338"/>
    </location>
</feature>
<evidence type="ECO:0000256" key="1">
    <source>
        <dbReference type="ARBA" id="ARBA00022801"/>
    </source>
</evidence>
<dbReference type="Pfam" id="PF00144">
    <property type="entry name" value="Beta-lactamase"/>
    <property type="match status" value="1"/>
</dbReference>
<dbReference type="GO" id="GO:0016787">
    <property type="term" value="F:hydrolase activity"/>
    <property type="evidence" value="ECO:0007669"/>
    <property type="project" value="UniProtKB-KW"/>
</dbReference>
<evidence type="ECO:0000313" key="4">
    <source>
        <dbReference type="Proteomes" id="UP000216533"/>
    </source>
</evidence>
<name>A0A255E892_9ACTN</name>
<proteinExistence type="predicted"/>
<dbReference type="AlphaFoldDB" id="A0A255E892"/>
<protein>
    <submittedName>
        <fullName evidence="3">Esterase</fullName>
    </submittedName>
</protein>
<keyword evidence="1" id="KW-0378">Hydrolase</keyword>
<evidence type="ECO:0000259" key="2">
    <source>
        <dbReference type="Pfam" id="PF00144"/>
    </source>
</evidence>
<dbReference type="PANTHER" id="PTHR43283:SF11">
    <property type="entry name" value="BETA-LACTAMASE-RELATED DOMAIN-CONTAINING PROTEIN"/>
    <property type="match status" value="1"/>
</dbReference>
<dbReference type="RefSeq" id="WP_094450453.1">
    <property type="nucleotide sequence ID" value="NZ_NMVI01000015.1"/>
</dbReference>
<dbReference type="Gene3D" id="3.40.710.10">
    <property type="entry name" value="DD-peptidase/beta-lactamase superfamily"/>
    <property type="match status" value="1"/>
</dbReference>
<sequence length="357" mass="37806">MRIAPVEAAWRLVAAELPEAPGGPRTAYTAASLLVGDSDGVRLHRTGGWAAYWRDATTPLPAQDCVELTDRHRFDLASITKVVTAVVIHQLAETDTLALTDPVVAHLPEFAGPGKDGVRLHHLLSHTSGLPAMIQLWHHDLSDPLAAVAGAGLAAPVGTHTYSDLGPMLLRWIAERATGTAWAELVRTRITGPMGMTATGFGPINPADAVATEDSTTALRGHPRGMVRGEVHDENAWLLDGVSGHAGLFSTAADLDRFARGLVGGQLLSAHSWARLTTDELGLEANRQRFMGRLANRPGARAVGHTGFTGTSMVIDVAARAWAILLTNRVHPTRDGLSIQPIRAAVGDALADAIELS</sequence>
<gene>
    <name evidence="3" type="ORF">CGZ92_05840</name>
</gene>
<dbReference type="PANTHER" id="PTHR43283">
    <property type="entry name" value="BETA-LACTAMASE-RELATED"/>
    <property type="match status" value="1"/>
</dbReference>
<organism evidence="3 4">
    <name type="scientific">Parenemella sanctibonifatiensis</name>
    <dbReference type="NCBI Taxonomy" id="2016505"/>
    <lineage>
        <taxon>Bacteria</taxon>
        <taxon>Bacillati</taxon>
        <taxon>Actinomycetota</taxon>
        <taxon>Actinomycetes</taxon>
        <taxon>Propionibacteriales</taxon>
        <taxon>Propionibacteriaceae</taxon>
        <taxon>Parenemella</taxon>
    </lineage>
</organism>
<dbReference type="InterPro" id="IPR050789">
    <property type="entry name" value="Diverse_Enzym_Activities"/>
</dbReference>
<dbReference type="InterPro" id="IPR001466">
    <property type="entry name" value="Beta-lactam-related"/>
</dbReference>
<dbReference type="SUPFAM" id="SSF56601">
    <property type="entry name" value="beta-lactamase/transpeptidase-like"/>
    <property type="match status" value="1"/>
</dbReference>